<dbReference type="InterPro" id="IPR002100">
    <property type="entry name" value="TF_MADSbox"/>
</dbReference>
<dbReference type="InterPro" id="IPR050142">
    <property type="entry name" value="MADS-box/MEF2_TF"/>
</dbReference>
<dbReference type="SUPFAM" id="SSF55455">
    <property type="entry name" value="SRF-like"/>
    <property type="match status" value="1"/>
</dbReference>
<dbReference type="InterPro" id="IPR002487">
    <property type="entry name" value="TF_Kbox"/>
</dbReference>
<dbReference type="GO" id="GO:0045944">
    <property type="term" value="P:positive regulation of transcription by RNA polymerase II"/>
    <property type="evidence" value="ECO:0007669"/>
    <property type="project" value="InterPro"/>
</dbReference>
<evidence type="ECO:0000259" key="7">
    <source>
        <dbReference type="PROSITE" id="PS50066"/>
    </source>
</evidence>
<protein>
    <recommendedName>
        <fullName evidence="11">Agamous-like MADS-box protein AGL15</fullName>
    </recommendedName>
</protein>
<name>A0A5J4ZQP9_9ASTE</name>
<organism evidence="9 10">
    <name type="scientific">Nyssa sinensis</name>
    <dbReference type="NCBI Taxonomy" id="561372"/>
    <lineage>
        <taxon>Eukaryota</taxon>
        <taxon>Viridiplantae</taxon>
        <taxon>Streptophyta</taxon>
        <taxon>Embryophyta</taxon>
        <taxon>Tracheophyta</taxon>
        <taxon>Spermatophyta</taxon>
        <taxon>Magnoliopsida</taxon>
        <taxon>eudicotyledons</taxon>
        <taxon>Gunneridae</taxon>
        <taxon>Pentapetalae</taxon>
        <taxon>asterids</taxon>
        <taxon>Cornales</taxon>
        <taxon>Nyssaceae</taxon>
        <taxon>Nyssa</taxon>
    </lineage>
</organism>
<evidence type="ECO:0000313" key="9">
    <source>
        <dbReference type="EMBL" id="KAA8520204.1"/>
    </source>
</evidence>
<keyword evidence="2" id="KW-0805">Transcription regulation</keyword>
<sequence length="238" mass="27255">MGRGRIEIKKIENTNSRQVTFSKRRAGLLKKAQELAVLCDAEVAVIIFSSTGRLFDFSSSDMKKTLSRYNKCLDASEDALVEHKAENQEPPEVDILKEEIRKLNLKQSQLLGKDLNGLGLKELHHIEQQLNEGLSSVKERKEELLMEQLQHSRIQEQRAMLENETLRRQVEELRGLFRPTKQSMPSFLACRPMEMNNSFVNRGPISPDMVSDCAVEKEESDLTLNLGLPNDVYRTRNT</sequence>
<dbReference type="InterPro" id="IPR036879">
    <property type="entry name" value="TF_MADSbox_sf"/>
</dbReference>
<dbReference type="PROSITE" id="PS00350">
    <property type="entry name" value="MADS_BOX_1"/>
    <property type="match status" value="1"/>
</dbReference>
<dbReference type="AlphaFoldDB" id="A0A5J4ZQP9"/>
<gene>
    <name evidence="9" type="ORF">F0562_014460</name>
</gene>
<evidence type="ECO:0000256" key="5">
    <source>
        <dbReference type="ARBA" id="ARBA00023242"/>
    </source>
</evidence>
<keyword evidence="3" id="KW-0238">DNA-binding</keyword>
<evidence type="ECO:0000256" key="6">
    <source>
        <dbReference type="ARBA" id="ARBA00037260"/>
    </source>
</evidence>
<proteinExistence type="predicted"/>
<dbReference type="Gene3D" id="3.40.1810.10">
    <property type="entry name" value="Transcription factor, MADS-box"/>
    <property type="match status" value="1"/>
</dbReference>
<dbReference type="GO" id="GO:0005634">
    <property type="term" value="C:nucleus"/>
    <property type="evidence" value="ECO:0007669"/>
    <property type="project" value="UniProtKB-SubCell"/>
</dbReference>
<dbReference type="Proteomes" id="UP000325577">
    <property type="component" value="Linkage Group LG6"/>
</dbReference>
<comment type="function">
    <text evidence="6">Probable transcription factor.</text>
</comment>
<evidence type="ECO:0000256" key="2">
    <source>
        <dbReference type="ARBA" id="ARBA00023015"/>
    </source>
</evidence>
<accession>A0A5J4ZQP9</accession>
<keyword evidence="10" id="KW-1185">Reference proteome</keyword>
<dbReference type="InterPro" id="IPR033896">
    <property type="entry name" value="MEF2-like_N"/>
</dbReference>
<dbReference type="GO" id="GO:0003700">
    <property type="term" value="F:DNA-binding transcription factor activity"/>
    <property type="evidence" value="ECO:0007669"/>
    <property type="project" value="InterPro"/>
</dbReference>
<dbReference type="PRINTS" id="PR00404">
    <property type="entry name" value="MADSDOMAIN"/>
</dbReference>
<comment type="subcellular location">
    <subcellularLocation>
        <location evidence="1">Nucleus</location>
    </subcellularLocation>
</comment>
<dbReference type="GO" id="GO:0000977">
    <property type="term" value="F:RNA polymerase II transcription regulatory region sequence-specific DNA binding"/>
    <property type="evidence" value="ECO:0007669"/>
    <property type="project" value="InterPro"/>
</dbReference>
<evidence type="ECO:0000259" key="8">
    <source>
        <dbReference type="PROSITE" id="PS51297"/>
    </source>
</evidence>
<feature type="domain" description="MADS-box" evidence="7">
    <location>
        <begin position="1"/>
        <end position="61"/>
    </location>
</feature>
<evidence type="ECO:0000313" key="10">
    <source>
        <dbReference type="Proteomes" id="UP000325577"/>
    </source>
</evidence>
<evidence type="ECO:0000256" key="1">
    <source>
        <dbReference type="ARBA" id="ARBA00004123"/>
    </source>
</evidence>
<dbReference type="CDD" id="cd00265">
    <property type="entry name" value="MADS_MEF2_like"/>
    <property type="match status" value="1"/>
</dbReference>
<dbReference type="PROSITE" id="PS51297">
    <property type="entry name" value="K_BOX"/>
    <property type="match status" value="1"/>
</dbReference>
<dbReference type="OrthoDB" id="1898716at2759"/>
<dbReference type="PANTHER" id="PTHR48019">
    <property type="entry name" value="SERUM RESPONSE FACTOR HOMOLOG"/>
    <property type="match status" value="1"/>
</dbReference>
<feature type="domain" description="K-box" evidence="8">
    <location>
        <begin position="86"/>
        <end position="176"/>
    </location>
</feature>
<dbReference type="PROSITE" id="PS50066">
    <property type="entry name" value="MADS_BOX_2"/>
    <property type="match status" value="1"/>
</dbReference>
<evidence type="ECO:0000256" key="4">
    <source>
        <dbReference type="ARBA" id="ARBA00023163"/>
    </source>
</evidence>
<dbReference type="EMBL" id="CM018049">
    <property type="protein sequence ID" value="KAA8520204.1"/>
    <property type="molecule type" value="Genomic_DNA"/>
</dbReference>
<dbReference type="GO" id="GO:0046983">
    <property type="term" value="F:protein dimerization activity"/>
    <property type="evidence" value="ECO:0007669"/>
    <property type="project" value="InterPro"/>
</dbReference>
<reference evidence="9 10" key="1">
    <citation type="submission" date="2019-09" db="EMBL/GenBank/DDBJ databases">
        <title>A chromosome-level genome assembly of the Chinese tupelo Nyssa sinensis.</title>
        <authorList>
            <person name="Yang X."/>
            <person name="Kang M."/>
            <person name="Yang Y."/>
            <person name="Xiong H."/>
            <person name="Wang M."/>
            <person name="Zhang Z."/>
            <person name="Wang Z."/>
            <person name="Wu H."/>
            <person name="Ma T."/>
            <person name="Liu J."/>
            <person name="Xi Z."/>
        </authorList>
    </citation>
    <scope>NUCLEOTIDE SEQUENCE [LARGE SCALE GENOMIC DNA]</scope>
    <source>
        <strain evidence="9">J267</strain>
        <tissue evidence="9">Leaf</tissue>
    </source>
</reference>
<dbReference type="SMART" id="SM00432">
    <property type="entry name" value="MADS"/>
    <property type="match status" value="1"/>
</dbReference>
<keyword evidence="5" id="KW-0539">Nucleus</keyword>
<dbReference type="FunFam" id="3.40.1810.10:FF:000003">
    <property type="entry name" value="MADS-box transcription factor MADS-MC"/>
    <property type="match status" value="1"/>
</dbReference>
<dbReference type="Pfam" id="PF01486">
    <property type="entry name" value="K-box"/>
    <property type="match status" value="1"/>
</dbReference>
<evidence type="ECO:0008006" key="11">
    <source>
        <dbReference type="Google" id="ProtNLM"/>
    </source>
</evidence>
<keyword evidence="4" id="KW-0804">Transcription</keyword>
<evidence type="ECO:0000256" key="3">
    <source>
        <dbReference type="ARBA" id="ARBA00023125"/>
    </source>
</evidence>
<dbReference type="Pfam" id="PF00319">
    <property type="entry name" value="SRF-TF"/>
    <property type="match status" value="1"/>
</dbReference>